<proteinExistence type="predicted"/>
<comment type="caution">
    <text evidence="1">The sequence shown here is derived from an EMBL/GenBank/DDBJ whole genome shotgun (WGS) entry which is preliminary data.</text>
</comment>
<organism evidence="1 2">
    <name type="scientific">Lasiodiplodia mahajangana</name>
    <dbReference type="NCBI Taxonomy" id="1108764"/>
    <lineage>
        <taxon>Eukaryota</taxon>
        <taxon>Fungi</taxon>
        <taxon>Dikarya</taxon>
        <taxon>Ascomycota</taxon>
        <taxon>Pezizomycotina</taxon>
        <taxon>Dothideomycetes</taxon>
        <taxon>Dothideomycetes incertae sedis</taxon>
        <taxon>Botryosphaeriales</taxon>
        <taxon>Botryosphaeriaceae</taxon>
        <taxon>Lasiodiplodia</taxon>
    </lineage>
</organism>
<evidence type="ECO:0000313" key="2">
    <source>
        <dbReference type="Proteomes" id="UP001153332"/>
    </source>
</evidence>
<gene>
    <name evidence="1" type="ORF">O1611_g415</name>
</gene>
<dbReference type="Proteomes" id="UP001153332">
    <property type="component" value="Unassembled WGS sequence"/>
</dbReference>
<dbReference type="EMBL" id="JAPUUL010000035">
    <property type="protein sequence ID" value="KAJ8133202.1"/>
    <property type="molecule type" value="Genomic_DNA"/>
</dbReference>
<evidence type="ECO:0000313" key="1">
    <source>
        <dbReference type="EMBL" id="KAJ8133202.1"/>
    </source>
</evidence>
<keyword evidence="2" id="KW-1185">Reference proteome</keyword>
<sequence length="149" mass="15174">MPIGLVGLIGEAIEAATLGAAIGGSVAQYCIKHPHVHGCAKKRDILNLEDVPRMKVENQATGPCDVLQSSFDLCHDQLAGTHVDSSIPGPGKARFDGVPPACMDLAAVLTGNCGAPDGPGVIVCGSACLHYSGLTDEELAILSSTISGK</sequence>
<name>A0ACC2K0W9_9PEZI</name>
<accession>A0ACC2K0W9</accession>
<reference evidence="1" key="1">
    <citation type="submission" date="2022-12" db="EMBL/GenBank/DDBJ databases">
        <title>Genome Sequence of Lasiodiplodia mahajangana.</title>
        <authorList>
            <person name="Buettner E."/>
        </authorList>
    </citation>
    <scope>NUCLEOTIDE SEQUENCE</scope>
    <source>
        <strain evidence="1">VT137</strain>
    </source>
</reference>
<protein>
    <submittedName>
        <fullName evidence="1">Uncharacterized protein</fullName>
    </submittedName>
</protein>